<evidence type="ECO:0000313" key="2">
    <source>
        <dbReference type="EMBL" id="MBB5694996.1"/>
    </source>
</evidence>
<dbReference type="EMBL" id="JACIJD010000013">
    <property type="protein sequence ID" value="MBB5694996.1"/>
    <property type="molecule type" value="Genomic_DNA"/>
</dbReference>
<dbReference type="AlphaFoldDB" id="A0A840Y4A5"/>
<dbReference type="RefSeq" id="WP_184520026.1">
    <property type="nucleotide sequence ID" value="NZ_JACIJD010000013.1"/>
</dbReference>
<feature type="region of interest" description="Disordered" evidence="1">
    <location>
        <begin position="37"/>
        <end position="57"/>
    </location>
</feature>
<comment type="caution">
    <text evidence="2">The sequence shown here is derived from an EMBL/GenBank/DDBJ whole genome shotgun (WGS) entry which is preliminary data.</text>
</comment>
<dbReference type="Proteomes" id="UP000580654">
    <property type="component" value="Unassembled WGS sequence"/>
</dbReference>
<evidence type="ECO:0000313" key="3">
    <source>
        <dbReference type="Proteomes" id="UP000580654"/>
    </source>
</evidence>
<proteinExistence type="predicted"/>
<sequence>MRIKRAGSQPTGETPTGCFAGTVRAGPGAAGTPVTFEPGALPLGQTLAAGPARGASA</sequence>
<protein>
    <submittedName>
        <fullName evidence="2">Uncharacterized protein</fullName>
    </submittedName>
</protein>
<reference evidence="2 3" key="1">
    <citation type="submission" date="2020-08" db="EMBL/GenBank/DDBJ databases">
        <title>Genomic Encyclopedia of Type Strains, Phase IV (KMG-IV): sequencing the most valuable type-strain genomes for metagenomic binning, comparative biology and taxonomic classification.</title>
        <authorList>
            <person name="Goeker M."/>
        </authorList>
    </citation>
    <scope>NUCLEOTIDE SEQUENCE [LARGE SCALE GENOMIC DNA]</scope>
    <source>
        <strain evidence="2 3">DSM 25622</strain>
    </source>
</reference>
<accession>A0A840Y4A5</accession>
<name>A0A840Y4A5_9PROT</name>
<evidence type="ECO:0000256" key="1">
    <source>
        <dbReference type="SAM" id="MobiDB-lite"/>
    </source>
</evidence>
<feature type="region of interest" description="Disordered" evidence="1">
    <location>
        <begin position="1"/>
        <end position="24"/>
    </location>
</feature>
<organism evidence="2 3">
    <name type="scientific">Muricoccus pecuniae</name>
    <dbReference type="NCBI Taxonomy" id="693023"/>
    <lineage>
        <taxon>Bacteria</taxon>
        <taxon>Pseudomonadati</taxon>
        <taxon>Pseudomonadota</taxon>
        <taxon>Alphaproteobacteria</taxon>
        <taxon>Acetobacterales</taxon>
        <taxon>Roseomonadaceae</taxon>
        <taxon>Muricoccus</taxon>
    </lineage>
</organism>
<keyword evidence="3" id="KW-1185">Reference proteome</keyword>
<gene>
    <name evidence="2" type="ORF">FHS87_003049</name>
</gene>